<dbReference type="KEGG" id="lho:LOOC260_114140"/>
<evidence type="ECO:0000313" key="1">
    <source>
        <dbReference type="EMBL" id="BAP85950.1"/>
    </source>
</evidence>
<dbReference type="EMBL" id="AP014680">
    <property type="protein sequence ID" value="BAP85950.1"/>
    <property type="molecule type" value="Genomic_DNA"/>
</dbReference>
<dbReference type="STRING" id="1291742.LOOC260_114140"/>
<name>A0A0A1GVC7_9LACO</name>
<evidence type="ECO:0000313" key="2">
    <source>
        <dbReference type="Proteomes" id="UP000031620"/>
    </source>
</evidence>
<proteinExistence type="predicted"/>
<sequence>MQLVAASDNTDMGLKKGDKYYPQVGADCVVGLDEKIKAGQQTYTEATDKTAGLMSAADKQKLDSIDTGPLTSVQLKDAKTGAIYLLTVDDGEIKITKESDG</sequence>
<dbReference type="HOGENOM" id="CLU_176991_0_0_9"/>
<dbReference type="Proteomes" id="UP000031620">
    <property type="component" value="Chromosome"/>
</dbReference>
<gene>
    <name evidence="1" type="ORF">LOOC260_114140</name>
</gene>
<reference evidence="1 2" key="1">
    <citation type="submission" date="2014-11" db="EMBL/GenBank/DDBJ databases">
        <title>Complete genome sequence and analysis of Lactobacillus hokkaidonensis LOOC260T.</title>
        <authorList>
            <person name="Tanizawa Y."/>
            <person name="Tohno M."/>
            <person name="Kaminuma E."/>
            <person name="Nakamura Y."/>
            <person name="Arita M."/>
        </authorList>
    </citation>
    <scope>NUCLEOTIDE SEQUENCE [LARGE SCALE GENOMIC DNA]</scope>
    <source>
        <strain evidence="1 2">LOOC260</strain>
    </source>
</reference>
<dbReference type="AlphaFoldDB" id="A0A0A1GVC7"/>
<organism evidence="1 2">
    <name type="scientific">Paucilactobacillus hokkaidonensis JCM 18461</name>
    <dbReference type="NCBI Taxonomy" id="1291742"/>
    <lineage>
        <taxon>Bacteria</taxon>
        <taxon>Bacillati</taxon>
        <taxon>Bacillota</taxon>
        <taxon>Bacilli</taxon>
        <taxon>Lactobacillales</taxon>
        <taxon>Lactobacillaceae</taxon>
        <taxon>Paucilactobacillus</taxon>
    </lineage>
</organism>
<protein>
    <submittedName>
        <fullName evidence="1">Uncharacterized protein</fullName>
    </submittedName>
</protein>
<accession>A0A0A1GVC7</accession>